<evidence type="ECO:0000256" key="5">
    <source>
        <dbReference type="ARBA" id="ARBA00038167"/>
    </source>
</evidence>
<reference evidence="8" key="1">
    <citation type="submission" date="2022-07" db="EMBL/GenBank/DDBJ databases">
        <title>Phylogenomic reconstructions and comparative analyses of Kickxellomycotina fungi.</title>
        <authorList>
            <person name="Reynolds N.K."/>
            <person name="Stajich J.E."/>
            <person name="Barry K."/>
            <person name="Grigoriev I.V."/>
            <person name="Crous P."/>
            <person name="Smith M.E."/>
        </authorList>
    </citation>
    <scope>NUCLEOTIDE SEQUENCE</scope>
    <source>
        <strain evidence="8">RSA 1196</strain>
    </source>
</reference>
<dbReference type="EMBL" id="JANBPY010004363">
    <property type="protein sequence ID" value="KAJ1948343.1"/>
    <property type="molecule type" value="Genomic_DNA"/>
</dbReference>
<comment type="similarity">
    <text evidence="5">Belongs to the TRAPP small subunits family. BET5 subfamily.</text>
</comment>
<evidence type="ECO:0000256" key="4">
    <source>
        <dbReference type="ARBA" id="ARBA00023034"/>
    </source>
</evidence>
<comment type="caution">
    <text evidence="8">The sequence shown here is derived from an EMBL/GenBank/DDBJ whole genome shotgun (WGS) entry which is preliminary data.</text>
</comment>
<keyword evidence="9" id="KW-1185">Reference proteome</keyword>
<dbReference type="SMART" id="SM01399">
    <property type="entry name" value="Sybindin"/>
    <property type="match status" value="1"/>
</dbReference>
<dbReference type="GO" id="GO:0005794">
    <property type="term" value="C:Golgi apparatus"/>
    <property type="evidence" value="ECO:0007669"/>
    <property type="project" value="UniProtKB-SubCell"/>
</dbReference>
<evidence type="ECO:0000313" key="8">
    <source>
        <dbReference type="EMBL" id="KAJ1948343.1"/>
    </source>
</evidence>
<organism evidence="8 9">
    <name type="scientific">Dispira parvispora</name>
    <dbReference type="NCBI Taxonomy" id="1520584"/>
    <lineage>
        <taxon>Eukaryota</taxon>
        <taxon>Fungi</taxon>
        <taxon>Fungi incertae sedis</taxon>
        <taxon>Zoopagomycota</taxon>
        <taxon>Kickxellomycotina</taxon>
        <taxon>Dimargaritomycetes</taxon>
        <taxon>Dimargaritales</taxon>
        <taxon>Dimargaritaceae</taxon>
        <taxon>Dispira</taxon>
    </lineage>
</organism>
<dbReference type="Proteomes" id="UP001150925">
    <property type="component" value="Unassembled WGS sequence"/>
</dbReference>
<dbReference type="OrthoDB" id="3364529at2759"/>
<keyword evidence="2 6" id="KW-0256">Endoplasmic reticulum</keyword>
<evidence type="ECO:0000256" key="7">
    <source>
        <dbReference type="SAM" id="MobiDB-lite"/>
    </source>
</evidence>
<evidence type="ECO:0000256" key="3">
    <source>
        <dbReference type="ARBA" id="ARBA00022892"/>
    </source>
</evidence>
<proteinExistence type="inferred from homology"/>
<gene>
    <name evidence="8" type="primary">bet5</name>
    <name evidence="8" type="ORF">IWQ62_006904</name>
</gene>
<accession>A0A9W8AFR0</accession>
<dbReference type="GO" id="GO:0030008">
    <property type="term" value="C:TRAPP complex"/>
    <property type="evidence" value="ECO:0007669"/>
    <property type="project" value="UniProtKB-UniRule"/>
</dbReference>
<evidence type="ECO:0000256" key="6">
    <source>
        <dbReference type="RuleBase" id="RU366065"/>
    </source>
</evidence>
<keyword evidence="3 6" id="KW-0931">ER-Golgi transport</keyword>
<comment type="subunit">
    <text evidence="6">Part of the multisubunit transport protein particle (TRAPP) complex.</text>
</comment>
<keyword evidence="4 6" id="KW-0333">Golgi apparatus</keyword>
<dbReference type="GO" id="GO:0006888">
    <property type="term" value="P:endoplasmic reticulum to Golgi vesicle-mediated transport"/>
    <property type="evidence" value="ECO:0007669"/>
    <property type="project" value="UniProtKB-UniRule"/>
</dbReference>
<evidence type="ECO:0000256" key="1">
    <source>
        <dbReference type="ARBA" id="ARBA00022448"/>
    </source>
</evidence>
<dbReference type="InterPro" id="IPR007233">
    <property type="entry name" value="TRAPPC"/>
</dbReference>
<dbReference type="GO" id="GO:0005783">
    <property type="term" value="C:endoplasmic reticulum"/>
    <property type="evidence" value="ECO:0007669"/>
    <property type="project" value="UniProtKB-SubCell"/>
</dbReference>
<evidence type="ECO:0000313" key="9">
    <source>
        <dbReference type="Proteomes" id="UP001150925"/>
    </source>
</evidence>
<dbReference type="AlphaFoldDB" id="A0A9W8AFR0"/>
<dbReference type="InterPro" id="IPR011012">
    <property type="entry name" value="Longin-like_dom_sf"/>
</dbReference>
<comment type="subcellular location">
    <subcellularLocation>
        <location evidence="6">Endoplasmic reticulum</location>
    </subcellularLocation>
    <subcellularLocation>
        <location evidence="6">Golgi apparatus</location>
        <location evidence="6">cis-Golgi network</location>
    </subcellularLocation>
</comment>
<dbReference type="PANTHER" id="PTHR23249:SF16">
    <property type="entry name" value="TRAFFICKING PROTEIN PARTICLE COMPLEX SUBUNIT 1"/>
    <property type="match status" value="1"/>
</dbReference>
<name>A0A9W8AFR0_9FUNG</name>
<dbReference type="PANTHER" id="PTHR23249">
    <property type="entry name" value="TRAFFICKING PROTEIN PARTICLE COMPLEX SUBUNIT"/>
    <property type="match status" value="1"/>
</dbReference>
<sequence>MIYCLYIFDRHCQCVFYTEWNRSPDRSRTEGSSSFSEPPTPYVWPRPLATSTTDPRDARMDNEAKLVYGVVFSLKNMVTKLCHNKDSDGFVSYRTSSYKLHYYGTASGVRFVLLTDPTVPSLRDVLRQIYLHIYLEYVVKNPLFPYDPQQSRPISNDYFGNMLNSYIKGLSCYQS</sequence>
<dbReference type="Pfam" id="PF04099">
    <property type="entry name" value="Sybindin"/>
    <property type="match status" value="1"/>
</dbReference>
<keyword evidence="1 6" id="KW-0813">Transport</keyword>
<feature type="region of interest" description="Disordered" evidence="7">
    <location>
        <begin position="23"/>
        <end position="56"/>
    </location>
</feature>
<evidence type="ECO:0000256" key="2">
    <source>
        <dbReference type="ARBA" id="ARBA00022824"/>
    </source>
</evidence>
<dbReference type="SUPFAM" id="SSF64356">
    <property type="entry name" value="SNARE-like"/>
    <property type="match status" value="1"/>
</dbReference>
<dbReference type="CDD" id="cd14855">
    <property type="entry name" value="TRAPPC1_MUM2"/>
    <property type="match status" value="1"/>
</dbReference>
<protein>
    <recommendedName>
        <fullName evidence="6">Trafficking protein particle complex subunit</fullName>
    </recommendedName>
</protein>
<dbReference type="Gene3D" id="3.30.450.70">
    <property type="match status" value="1"/>
</dbReference>